<dbReference type="EMBL" id="CP077713">
    <property type="protein sequence ID" value="QXJ34458.1"/>
    <property type="molecule type" value="Genomic_DNA"/>
</dbReference>
<dbReference type="EMBL" id="CP077715">
    <property type="protein sequence ID" value="QXJ31439.1"/>
    <property type="molecule type" value="Genomic_DNA"/>
</dbReference>
<sequence length="42" mass="5050">MGVDILIIDEENELVREERVYYNLLPVLEQVCKRVQVRCENE</sequence>
<evidence type="ECO:0000313" key="3">
    <source>
        <dbReference type="Proteomes" id="UP000693941"/>
    </source>
</evidence>
<dbReference type="Proteomes" id="UP000694036">
    <property type="component" value="Chromosome"/>
</dbReference>
<dbReference type="RefSeq" id="WP_261310112.1">
    <property type="nucleotide sequence ID" value="NZ_CP077713.1"/>
</dbReference>
<organism evidence="1 3">
    <name type="scientific">Saccharolobus shibatae</name>
    <dbReference type="NCBI Taxonomy" id="2286"/>
    <lineage>
        <taxon>Archaea</taxon>
        <taxon>Thermoproteota</taxon>
        <taxon>Thermoprotei</taxon>
        <taxon>Sulfolobales</taxon>
        <taxon>Sulfolobaceae</taxon>
        <taxon>Saccharolobus</taxon>
    </lineage>
</organism>
<proteinExistence type="predicted"/>
<dbReference type="GeneID" id="75046165"/>
<evidence type="ECO:0000313" key="1">
    <source>
        <dbReference type="EMBL" id="QXJ31439.1"/>
    </source>
</evidence>
<name>A0A8F5GVW6_9CREN</name>
<reference evidence="1 4" key="1">
    <citation type="journal article" date="2021" name="Environ. Microbiol.">
        <title>New insights into the diversity and evolution of the archaeal mobilome from three complete genomes of Saccharolobus shibatae.</title>
        <authorList>
            <person name="Medvedeva S."/>
            <person name="Brandt D."/>
            <person name="Cvirkaite-Krupovic V."/>
            <person name="Liu Y."/>
            <person name="Severinov K."/>
            <person name="Ishino S."/>
            <person name="Ishino Y."/>
            <person name="Prangishvili D."/>
            <person name="Kalinowski J."/>
            <person name="Krupovic M."/>
        </authorList>
    </citation>
    <scope>NUCLEOTIDE SEQUENCE</scope>
    <source>
        <strain evidence="1">BEU9</strain>
        <strain evidence="2 4">S38A</strain>
    </source>
</reference>
<dbReference type="Proteomes" id="UP000693941">
    <property type="component" value="Chromosome"/>
</dbReference>
<keyword evidence="4" id="KW-1185">Reference proteome</keyword>
<protein>
    <submittedName>
        <fullName evidence="1">Uncharacterized protein</fullName>
    </submittedName>
</protein>
<evidence type="ECO:0000313" key="4">
    <source>
        <dbReference type="Proteomes" id="UP000694036"/>
    </source>
</evidence>
<accession>A0A8F5GVW6</accession>
<dbReference type="AlphaFoldDB" id="A0A8F5GVW6"/>
<gene>
    <name evidence="1" type="ORF">J5U21_01089</name>
    <name evidence="2" type="ORF">J5U22_01004</name>
</gene>
<evidence type="ECO:0000313" key="2">
    <source>
        <dbReference type="EMBL" id="QXJ34458.1"/>
    </source>
</evidence>